<sequence length="189" mass="21095">MSGEYPYPDHELRLPPVSPRLDANDFTPSSTIYSEPPIASGFFLPDAYAPSSLTSNDVIGAQPQWGAQSFVGDSGGMGHASGTQDISVGYPRLQDRRSMNSFYQRNTRLMANPALNPPPPRRETPKKQTLACHFCRERKIACSKPDPGSPTMSCNQCSRRNLPCTYPTESRRGQHKRNPQRMRDLKLLL</sequence>
<evidence type="ECO:0000256" key="2">
    <source>
        <dbReference type="ARBA" id="ARBA00022723"/>
    </source>
</evidence>
<dbReference type="InterPro" id="IPR036864">
    <property type="entry name" value="Zn2-C6_fun-type_DNA-bd_sf"/>
</dbReference>
<dbReference type="GO" id="GO:0005634">
    <property type="term" value="C:nucleus"/>
    <property type="evidence" value="ECO:0007669"/>
    <property type="project" value="UniProtKB-SubCell"/>
</dbReference>
<evidence type="ECO:0000259" key="8">
    <source>
        <dbReference type="PROSITE" id="PS50048"/>
    </source>
</evidence>
<evidence type="ECO:0000313" key="9">
    <source>
        <dbReference type="EMBL" id="GAW03497.1"/>
    </source>
</evidence>
<dbReference type="PROSITE" id="PS50048">
    <property type="entry name" value="ZN2_CY6_FUNGAL_2"/>
    <property type="match status" value="1"/>
</dbReference>
<dbReference type="Gene3D" id="4.10.240.10">
    <property type="entry name" value="Zn(2)-C6 fungal-type DNA-binding domain"/>
    <property type="match status" value="1"/>
</dbReference>
<evidence type="ECO:0000256" key="1">
    <source>
        <dbReference type="ARBA" id="ARBA00004123"/>
    </source>
</evidence>
<evidence type="ECO:0000256" key="4">
    <source>
        <dbReference type="ARBA" id="ARBA00023015"/>
    </source>
</evidence>
<keyword evidence="10" id="KW-1185">Reference proteome</keyword>
<dbReference type="InterPro" id="IPR001138">
    <property type="entry name" value="Zn2Cys6_DnaBD"/>
</dbReference>
<reference evidence="9 10" key="2">
    <citation type="submission" date="2017-02" db="EMBL/GenBank/DDBJ databases">
        <title>A genome survey and senescence transcriptome analysis in Lentinula edodes.</title>
        <authorList>
            <person name="Sakamoto Y."/>
            <person name="Nakade K."/>
            <person name="Sato S."/>
            <person name="Yoshida Y."/>
            <person name="Miyazaki K."/>
            <person name="Natsume S."/>
            <person name="Konno N."/>
        </authorList>
    </citation>
    <scope>NUCLEOTIDE SEQUENCE [LARGE SCALE GENOMIC DNA]</scope>
    <source>
        <strain evidence="9 10">NBRC 111202</strain>
    </source>
</reference>
<evidence type="ECO:0000256" key="5">
    <source>
        <dbReference type="ARBA" id="ARBA00023125"/>
    </source>
</evidence>
<dbReference type="PANTHER" id="PTHR31313">
    <property type="entry name" value="TY1 ENHANCER ACTIVATOR"/>
    <property type="match status" value="1"/>
</dbReference>
<evidence type="ECO:0000313" key="10">
    <source>
        <dbReference type="Proteomes" id="UP000188533"/>
    </source>
</evidence>
<dbReference type="STRING" id="5353.A0A1Q3E8C4"/>
<dbReference type="SUPFAM" id="SSF57701">
    <property type="entry name" value="Zn2/Cys6 DNA-binding domain"/>
    <property type="match status" value="1"/>
</dbReference>
<dbReference type="Pfam" id="PF00172">
    <property type="entry name" value="Zn_clus"/>
    <property type="match status" value="1"/>
</dbReference>
<dbReference type="GO" id="GO:0000981">
    <property type="term" value="F:DNA-binding transcription factor activity, RNA polymerase II-specific"/>
    <property type="evidence" value="ECO:0007669"/>
    <property type="project" value="InterPro"/>
</dbReference>
<evidence type="ECO:0000256" key="6">
    <source>
        <dbReference type="ARBA" id="ARBA00023163"/>
    </source>
</evidence>
<feature type="domain" description="Zn(2)-C6 fungal-type" evidence="8">
    <location>
        <begin position="131"/>
        <end position="166"/>
    </location>
</feature>
<name>A0A1Q3E8C4_LENED</name>
<keyword evidence="5" id="KW-0238">DNA-binding</keyword>
<keyword evidence="3" id="KW-0862">Zinc</keyword>
<gene>
    <name evidence="9" type="ORF">LENED_005226</name>
</gene>
<dbReference type="PROSITE" id="PS00463">
    <property type="entry name" value="ZN2_CY6_FUNGAL_1"/>
    <property type="match status" value="1"/>
</dbReference>
<dbReference type="GO" id="GO:0003677">
    <property type="term" value="F:DNA binding"/>
    <property type="evidence" value="ECO:0007669"/>
    <property type="project" value="UniProtKB-KW"/>
</dbReference>
<comment type="subcellular location">
    <subcellularLocation>
        <location evidence="1">Nucleus</location>
    </subcellularLocation>
</comment>
<dbReference type="InterPro" id="IPR051615">
    <property type="entry name" value="Transcr_Regulatory_Elem"/>
</dbReference>
<dbReference type="AlphaFoldDB" id="A0A1Q3E8C4"/>
<dbReference type="PANTHER" id="PTHR31313:SF81">
    <property type="entry name" value="TY1 ENHANCER ACTIVATOR"/>
    <property type="match status" value="1"/>
</dbReference>
<dbReference type="CDD" id="cd00067">
    <property type="entry name" value="GAL4"/>
    <property type="match status" value="1"/>
</dbReference>
<evidence type="ECO:0000256" key="3">
    <source>
        <dbReference type="ARBA" id="ARBA00022833"/>
    </source>
</evidence>
<accession>A0A1Q3E8C4</accession>
<proteinExistence type="predicted"/>
<dbReference type="GO" id="GO:0008270">
    <property type="term" value="F:zinc ion binding"/>
    <property type="evidence" value="ECO:0007669"/>
    <property type="project" value="InterPro"/>
</dbReference>
<dbReference type="SMART" id="SM00066">
    <property type="entry name" value="GAL4"/>
    <property type="match status" value="1"/>
</dbReference>
<comment type="caution">
    <text evidence="9">The sequence shown here is derived from an EMBL/GenBank/DDBJ whole genome shotgun (WGS) entry which is preliminary data.</text>
</comment>
<keyword evidence="7" id="KW-0539">Nucleus</keyword>
<protein>
    <recommendedName>
        <fullName evidence="8">Zn(2)-C6 fungal-type domain-containing protein</fullName>
    </recommendedName>
</protein>
<keyword evidence="2" id="KW-0479">Metal-binding</keyword>
<dbReference type="Proteomes" id="UP000188533">
    <property type="component" value="Unassembled WGS sequence"/>
</dbReference>
<keyword evidence="4" id="KW-0805">Transcription regulation</keyword>
<evidence type="ECO:0000256" key="7">
    <source>
        <dbReference type="ARBA" id="ARBA00023242"/>
    </source>
</evidence>
<dbReference type="EMBL" id="BDGU01000149">
    <property type="protein sequence ID" value="GAW03497.1"/>
    <property type="molecule type" value="Genomic_DNA"/>
</dbReference>
<organism evidence="9 10">
    <name type="scientific">Lentinula edodes</name>
    <name type="common">Shiitake mushroom</name>
    <name type="synonym">Lentinus edodes</name>
    <dbReference type="NCBI Taxonomy" id="5353"/>
    <lineage>
        <taxon>Eukaryota</taxon>
        <taxon>Fungi</taxon>
        <taxon>Dikarya</taxon>
        <taxon>Basidiomycota</taxon>
        <taxon>Agaricomycotina</taxon>
        <taxon>Agaricomycetes</taxon>
        <taxon>Agaricomycetidae</taxon>
        <taxon>Agaricales</taxon>
        <taxon>Marasmiineae</taxon>
        <taxon>Omphalotaceae</taxon>
        <taxon>Lentinula</taxon>
    </lineage>
</organism>
<keyword evidence="6" id="KW-0804">Transcription</keyword>
<reference evidence="9 10" key="1">
    <citation type="submission" date="2016-08" db="EMBL/GenBank/DDBJ databases">
        <authorList>
            <consortium name="Lentinula edodes genome sequencing consortium"/>
            <person name="Sakamoto Y."/>
            <person name="Nakade K."/>
            <person name="Sato S."/>
            <person name="Yoshida Y."/>
            <person name="Miyazaki K."/>
            <person name="Natsume S."/>
            <person name="Konno N."/>
        </authorList>
    </citation>
    <scope>NUCLEOTIDE SEQUENCE [LARGE SCALE GENOMIC DNA]</scope>
    <source>
        <strain evidence="9 10">NBRC 111202</strain>
    </source>
</reference>